<protein>
    <recommendedName>
        <fullName evidence="4">Capsular associated protein</fullName>
    </recommendedName>
</protein>
<sequence length="612" mass="66070">MLRPRNGNTPPKDTPPEPDTPLSHYSPTMSAVDQGVANDETPIKASGGYLDENHAGGVQGLGIAHRRGEHVPSLGLGAGSMAPRGKGRAGSRLGLSQRAWLIVGVVVSLFFLSRYLLPTSETPSHAAHHHSVDSHVLAPKNYLNNSLIDPAPFDFCPVFGPGDAIAERRGQYELLRSRLHVGTGARVQRVLQKAMSGAPVTISVLGGSISACLGAGDDPVGDKCYPNKLFNWWNTVFPHPANELTNGALRKTDSAYYAYCAAHHLPDSTDLVILEFDSADPNDHEWVSHFELLVRSILVRPEMPAVIVLGHFSPQVQANHGFAGPELLHNVVAQFYDVPHISVKGVIYEQYLQDAERTRSAFYSDSNHANPDGHDLIADVLISYLMSQICSGWLTLQGHAYDVPDLGIESDGTGSGPSLLGGVGLRKGIPGQKPGDGDSSGSALGDRYQGLRVPQARLMDRPSDAKDFREIEPFCVAANDLINPLPPSLFYGSGWKLYTPPKGAVKEDRHYWYAEQPTARLRIPLKLGAGDVGIYFLQSPPDRPLGHVKCWVDDNTAGAKDLYGTAEVEDVIATLVMIDRGVSRGSHFVECQLQGEAGGSSPPFKILGVFNT</sequence>
<proteinExistence type="predicted"/>
<dbReference type="PANTHER" id="PTHR34407:SF1">
    <property type="entry name" value="SGNH HYDROLASE-TYPE ESTERASE DOMAIN-CONTAINING PROTEIN"/>
    <property type="match status" value="1"/>
</dbReference>
<organism evidence="2 3">
    <name type="scientific">Papiliotrema laurentii</name>
    <name type="common">Cryptococcus laurentii</name>
    <dbReference type="NCBI Taxonomy" id="5418"/>
    <lineage>
        <taxon>Eukaryota</taxon>
        <taxon>Fungi</taxon>
        <taxon>Dikarya</taxon>
        <taxon>Basidiomycota</taxon>
        <taxon>Agaricomycotina</taxon>
        <taxon>Tremellomycetes</taxon>
        <taxon>Tremellales</taxon>
        <taxon>Rhynchogastremaceae</taxon>
        <taxon>Papiliotrema</taxon>
    </lineage>
</organism>
<feature type="region of interest" description="Disordered" evidence="1">
    <location>
        <begin position="1"/>
        <end position="29"/>
    </location>
</feature>
<accession>A0AAD9FP10</accession>
<dbReference type="CDD" id="cd00229">
    <property type="entry name" value="SGNH_hydrolase"/>
    <property type="match status" value="1"/>
</dbReference>
<evidence type="ECO:0000313" key="3">
    <source>
        <dbReference type="Proteomes" id="UP001182556"/>
    </source>
</evidence>
<gene>
    <name evidence="2" type="ORF">DB88DRAFT_493313</name>
</gene>
<dbReference type="Gene3D" id="3.40.50.1110">
    <property type="entry name" value="SGNH hydrolase"/>
    <property type="match status" value="1"/>
</dbReference>
<dbReference type="PANTHER" id="PTHR34407">
    <property type="entry name" value="EXPRESSED PROTEIN"/>
    <property type="match status" value="1"/>
</dbReference>
<dbReference type="Proteomes" id="UP001182556">
    <property type="component" value="Unassembled WGS sequence"/>
</dbReference>
<dbReference type="AlphaFoldDB" id="A0AAD9FP10"/>
<comment type="caution">
    <text evidence="2">The sequence shown here is derived from an EMBL/GenBank/DDBJ whole genome shotgun (WGS) entry which is preliminary data.</text>
</comment>
<name>A0AAD9FP10_PAPLA</name>
<feature type="region of interest" description="Disordered" evidence="1">
    <location>
        <begin position="425"/>
        <end position="445"/>
    </location>
</feature>
<dbReference type="SUPFAM" id="SSF52266">
    <property type="entry name" value="SGNH hydrolase"/>
    <property type="match status" value="1"/>
</dbReference>
<keyword evidence="3" id="KW-1185">Reference proteome</keyword>
<evidence type="ECO:0000256" key="1">
    <source>
        <dbReference type="SAM" id="MobiDB-lite"/>
    </source>
</evidence>
<evidence type="ECO:0000313" key="2">
    <source>
        <dbReference type="EMBL" id="KAK1922961.1"/>
    </source>
</evidence>
<reference evidence="2" key="1">
    <citation type="submission" date="2023-02" db="EMBL/GenBank/DDBJ databases">
        <title>Identification and recombinant expression of a fungal hydrolase from Papiliotrema laurentii that hydrolyzes apple cutin and clears colloidal polyester polyurethane.</title>
        <authorList>
            <consortium name="DOE Joint Genome Institute"/>
            <person name="Roman V.A."/>
            <person name="Bojanowski C."/>
            <person name="Crable B.R."/>
            <person name="Wagner D.N."/>
            <person name="Hung C.S."/>
            <person name="Nadeau L.J."/>
            <person name="Schratz L."/>
            <person name="Haridas S."/>
            <person name="Pangilinan J."/>
            <person name="Lipzen A."/>
            <person name="Na H."/>
            <person name="Yan M."/>
            <person name="Ng V."/>
            <person name="Grigoriev I.V."/>
            <person name="Spatafora J.W."/>
            <person name="Barlow D."/>
            <person name="Biffinger J."/>
            <person name="Kelley-Loughnane N."/>
            <person name="Varaljay V.A."/>
            <person name="Crookes-Goodson W.J."/>
        </authorList>
    </citation>
    <scope>NUCLEOTIDE SEQUENCE</scope>
    <source>
        <strain evidence="2">5307AH</strain>
    </source>
</reference>
<dbReference type="EMBL" id="JAODAN010000007">
    <property type="protein sequence ID" value="KAK1922961.1"/>
    <property type="molecule type" value="Genomic_DNA"/>
</dbReference>
<dbReference type="InterPro" id="IPR036514">
    <property type="entry name" value="SGNH_hydro_sf"/>
</dbReference>
<evidence type="ECO:0008006" key="4">
    <source>
        <dbReference type="Google" id="ProtNLM"/>
    </source>
</evidence>